<reference evidence="1" key="1">
    <citation type="submission" date="2024-07" db="EMBL/GenBank/DDBJ databases">
        <authorList>
            <person name="Yu S.T."/>
        </authorList>
    </citation>
    <scope>NUCLEOTIDE SEQUENCE</scope>
    <source>
        <strain evidence="1">R41</strain>
    </source>
</reference>
<dbReference type="AlphaFoldDB" id="A0AB39R7E4"/>
<evidence type="ECO:0000313" key="1">
    <source>
        <dbReference type="EMBL" id="XDQ50271.1"/>
    </source>
</evidence>
<dbReference type="RefSeq" id="WP_369243628.1">
    <property type="nucleotide sequence ID" value="NZ_CP163443.1"/>
</dbReference>
<proteinExistence type="predicted"/>
<dbReference type="EMBL" id="CP163443">
    <property type="protein sequence ID" value="XDQ50271.1"/>
    <property type="molecule type" value="Genomic_DNA"/>
</dbReference>
<organism evidence="1">
    <name type="scientific">Streptomyces sp. R41</name>
    <dbReference type="NCBI Taxonomy" id="3238632"/>
    <lineage>
        <taxon>Bacteria</taxon>
        <taxon>Bacillati</taxon>
        <taxon>Actinomycetota</taxon>
        <taxon>Actinomycetes</taxon>
        <taxon>Kitasatosporales</taxon>
        <taxon>Streptomycetaceae</taxon>
        <taxon>Streptomyces</taxon>
    </lineage>
</organism>
<evidence type="ECO:0008006" key="2">
    <source>
        <dbReference type="Google" id="ProtNLM"/>
    </source>
</evidence>
<name>A0AB39R7E4_9ACTN</name>
<protein>
    <recommendedName>
        <fullName evidence="2">Cyclodeaminase/cyclohydrolase domain-containing protein</fullName>
    </recommendedName>
</protein>
<accession>A0AB39R7E4</accession>
<gene>
    <name evidence="1" type="ORF">AB5J53_00280</name>
</gene>
<sequence length="179" mass="19315">MSIRSEHPANADQIYRALVLLGADPLLDPELWPESPQEENRLRPLRLRLLGALLAKVELEITAATSRNTEEEPDDVADTLMGWMGQTEPAALGMNVLINRLQRTAVQLMGPEEVGDPPAGRAASSAAVVAAAGMLSAHLVFQQGEVERTRRALDRTGASVIAVLEGIHELRVAIGDVEE</sequence>